<evidence type="ECO:0000259" key="2">
    <source>
        <dbReference type="PROSITE" id="PS51736"/>
    </source>
</evidence>
<evidence type="ECO:0000259" key="3">
    <source>
        <dbReference type="PROSITE" id="PS51737"/>
    </source>
</evidence>
<sequence length="524" mass="60048">MKTVKKIEAKPKLRGIISSTDENYLMKVAGYARVSTDNEEQLTSYQAQLDYYTNFIQAHDGWEFAGMYADEGITGTNTKKRDGFNTMIADALAGKIDIIVTKSISRFARNTVDSLTTIRKLKEKGIEVWFEKENIHTLDAKGELLITIMSSLAQEESRSISENTTWGKRKQMADGKVSLGYSRFLGYDRGPDGKMVINEEQAKVVRKIYRLFLTGYSAHGIKKRLEADGDLTPTGKKKWPFTSIKRILVNEKYRGDALLQKEYTVDFLTKEKRKNTGELPMYYVEGDHEPIIDPTIFDIVQEEVKRRNSMSRYNGLFIFSSRIHCMDCGAYFGRRIWHSNDKGRKVVWQCTNIYHGTRNCHMVAIPEESIKILFVKAIDKLMGVKDSVIEDARILQSQLEDTSSLEEHAEALNDEMKITLRAFEEAIRESGREGKGNEREVHLLKSYDAKETEYKSLLSQVQANKAHALETGLFIDTLKKLKPDGRFSETMWGLLLSEVEVYSRDDIRYVFKDGSIVKMELDQV</sequence>
<dbReference type="PANTHER" id="PTHR30461:SF23">
    <property type="entry name" value="DNA RECOMBINASE-RELATED"/>
    <property type="match status" value="1"/>
</dbReference>
<evidence type="ECO:0000256" key="1">
    <source>
        <dbReference type="SAM" id="Coils"/>
    </source>
</evidence>
<reference evidence="4 5" key="1">
    <citation type="submission" date="2013-03" db="EMBL/GenBank/DDBJ databases">
        <title>The Genome Sequence of Atopobium minutum 10063974.</title>
        <authorList>
            <consortium name="The Broad Institute Genome Sequencing Platform"/>
            <person name="Earl A."/>
            <person name="Ward D."/>
            <person name="Feldgarden M."/>
            <person name="Gevers D."/>
            <person name="Lambert T."/>
            <person name="Marvaud J.-C."/>
            <person name="Courvalin P."/>
            <person name="Walker B."/>
            <person name="Young S.K."/>
            <person name="Zeng Q."/>
            <person name="Gargeya S."/>
            <person name="Fitzgerald M."/>
            <person name="Haas B."/>
            <person name="Abouelleil A."/>
            <person name="Alvarado L."/>
            <person name="Arachchi H.M."/>
            <person name="Berlin A.M."/>
            <person name="Chapman S.B."/>
            <person name="Dewar J."/>
            <person name="Goldberg J."/>
            <person name="Griggs A."/>
            <person name="Gujja S."/>
            <person name="Hansen M."/>
            <person name="Howarth C."/>
            <person name="Imamovic A."/>
            <person name="Larimer J."/>
            <person name="McCowan C."/>
            <person name="Murphy C."/>
            <person name="Neiman D."/>
            <person name="Pearson M."/>
            <person name="Priest M."/>
            <person name="Roberts A."/>
            <person name="Saif S."/>
            <person name="Shea T."/>
            <person name="Sisk P."/>
            <person name="Sykes S."/>
            <person name="Wortman J."/>
            <person name="Nusbaum C."/>
            <person name="Birren B."/>
        </authorList>
    </citation>
    <scope>NUCLEOTIDE SEQUENCE [LARGE SCALE GENOMIC DNA]</scope>
    <source>
        <strain evidence="4 5">10063974</strain>
    </source>
</reference>
<evidence type="ECO:0000313" key="4">
    <source>
        <dbReference type="EMBL" id="EMZ41921.1"/>
    </source>
</evidence>
<dbReference type="Pfam" id="PF07508">
    <property type="entry name" value="Recombinase"/>
    <property type="match status" value="1"/>
</dbReference>
<evidence type="ECO:0000313" key="5">
    <source>
        <dbReference type="Proteomes" id="UP000012651"/>
    </source>
</evidence>
<dbReference type="AlphaFoldDB" id="N2BNY6"/>
<dbReference type="Proteomes" id="UP000012651">
    <property type="component" value="Unassembled WGS sequence"/>
</dbReference>
<organism evidence="4 5">
    <name type="scientific">Atopobium minutum 10063974</name>
    <dbReference type="NCBI Taxonomy" id="997872"/>
    <lineage>
        <taxon>Bacteria</taxon>
        <taxon>Bacillati</taxon>
        <taxon>Actinomycetota</taxon>
        <taxon>Coriobacteriia</taxon>
        <taxon>Coriobacteriales</taxon>
        <taxon>Atopobiaceae</taxon>
        <taxon>Atopobium</taxon>
    </lineage>
</organism>
<dbReference type="GO" id="GO:0003677">
    <property type="term" value="F:DNA binding"/>
    <property type="evidence" value="ECO:0007669"/>
    <property type="project" value="InterPro"/>
</dbReference>
<dbReference type="Pfam" id="PF00239">
    <property type="entry name" value="Resolvase"/>
    <property type="match status" value="1"/>
</dbReference>
<feature type="domain" description="Recombinase" evidence="3">
    <location>
        <begin position="184"/>
        <end position="310"/>
    </location>
</feature>
<dbReference type="GO" id="GO:0000150">
    <property type="term" value="F:DNA strand exchange activity"/>
    <property type="evidence" value="ECO:0007669"/>
    <property type="project" value="InterPro"/>
</dbReference>
<feature type="domain" description="Resolvase/invertase-type recombinase catalytic" evidence="2">
    <location>
        <begin position="27"/>
        <end position="175"/>
    </location>
</feature>
<comment type="caution">
    <text evidence="4">The sequence shown here is derived from an EMBL/GenBank/DDBJ whole genome shotgun (WGS) entry which is preliminary data.</text>
</comment>
<dbReference type="OrthoDB" id="3174408at2"/>
<keyword evidence="1" id="KW-0175">Coiled coil</keyword>
<accession>N2BNY6</accession>
<dbReference type="HOGENOM" id="CLU_010686_0_5_11"/>
<dbReference type="InterPro" id="IPR006119">
    <property type="entry name" value="Resolv_N"/>
</dbReference>
<protein>
    <submittedName>
        <fullName evidence="4">Uncharacterized protein</fullName>
    </submittedName>
</protein>
<keyword evidence="5" id="KW-1185">Reference proteome</keyword>
<dbReference type="InterPro" id="IPR038109">
    <property type="entry name" value="DNA_bind_recomb_sf"/>
</dbReference>
<dbReference type="InterPro" id="IPR011109">
    <property type="entry name" value="DNA_bind_recombinase_dom"/>
</dbReference>
<gene>
    <name evidence="4" type="ORF">HMPREF1091_00895</name>
</gene>
<dbReference type="Gene3D" id="3.90.1750.20">
    <property type="entry name" value="Putative Large Serine Recombinase, Chain B, Domain 2"/>
    <property type="match status" value="1"/>
</dbReference>
<feature type="coiled-coil region" evidence="1">
    <location>
        <begin position="395"/>
        <end position="429"/>
    </location>
</feature>
<dbReference type="PATRIC" id="fig|997872.3.peg.898"/>
<dbReference type="SUPFAM" id="SSF53041">
    <property type="entry name" value="Resolvase-like"/>
    <property type="match status" value="1"/>
</dbReference>
<dbReference type="EMBL" id="AGXC01000002">
    <property type="protein sequence ID" value="EMZ41921.1"/>
    <property type="molecule type" value="Genomic_DNA"/>
</dbReference>
<dbReference type="InterPro" id="IPR050639">
    <property type="entry name" value="SSR_resolvase"/>
</dbReference>
<dbReference type="PROSITE" id="PS51736">
    <property type="entry name" value="RECOMBINASES_3"/>
    <property type="match status" value="1"/>
</dbReference>
<dbReference type="PROSITE" id="PS51737">
    <property type="entry name" value="RECOMBINASE_DNA_BIND"/>
    <property type="match status" value="1"/>
</dbReference>
<dbReference type="RefSeq" id="WP_002563670.1">
    <property type="nucleotide sequence ID" value="NZ_KB822533.1"/>
</dbReference>
<dbReference type="InterPro" id="IPR025827">
    <property type="entry name" value="Zn_ribbon_recom_dom"/>
</dbReference>
<dbReference type="CDD" id="cd00338">
    <property type="entry name" value="Ser_Recombinase"/>
    <property type="match status" value="1"/>
</dbReference>
<dbReference type="Gene3D" id="3.40.50.1390">
    <property type="entry name" value="Resolvase, N-terminal catalytic domain"/>
    <property type="match status" value="1"/>
</dbReference>
<dbReference type="InterPro" id="IPR036162">
    <property type="entry name" value="Resolvase-like_N_sf"/>
</dbReference>
<proteinExistence type="predicted"/>
<dbReference type="SMART" id="SM00857">
    <property type="entry name" value="Resolvase"/>
    <property type="match status" value="1"/>
</dbReference>
<name>N2BNY6_9ACTN</name>
<dbReference type="Pfam" id="PF13408">
    <property type="entry name" value="Zn_ribbon_recom"/>
    <property type="match status" value="1"/>
</dbReference>
<dbReference type="PANTHER" id="PTHR30461">
    <property type="entry name" value="DNA-INVERTASE FROM LAMBDOID PROPHAGE"/>
    <property type="match status" value="1"/>
</dbReference>